<comment type="similarity">
    <text evidence="3 15">Belongs to the anthranilate synthase component I family.</text>
</comment>
<dbReference type="InterPro" id="IPR015890">
    <property type="entry name" value="Chorismate_C"/>
</dbReference>
<keyword evidence="19" id="KW-1185">Reference proteome</keyword>
<comment type="catalytic activity">
    <reaction evidence="14 15">
        <text>chorismate + L-glutamine = anthranilate + pyruvate + L-glutamate + H(+)</text>
        <dbReference type="Rhea" id="RHEA:21732"/>
        <dbReference type="ChEBI" id="CHEBI:15361"/>
        <dbReference type="ChEBI" id="CHEBI:15378"/>
        <dbReference type="ChEBI" id="CHEBI:16567"/>
        <dbReference type="ChEBI" id="CHEBI:29748"/>
        <dbReference type="ChEBI" id="CHEBI:29985"/>
        <dbReference type="ChEBI" id="CHEBI:58359"/>
        <dbReference type="EC" id="4.1.3.27"/>
    </reaction>
</comment>
<gene>
    <name evidence="15" type="primary">trpE</name>
    <name evidence="18" type="ORF">SAMN05421842_101183</name>
</gene>
<dbReference type="PRINTS" id="PR00095">
    <property type="entry name" value="ANTSNTHASEI"/>
</dbReference>
<dbReference type="Pfam" id="PF00425">
    <property type="entry name" value="Chorismate_bind"/>
    <property type="match status" value="1"/>
</dbReference>
<keyword evidence="8 15" id="KW-0479">Metal-binding</keyword>
<comment type="pathway">
    <text evidence="2 15">Amino-acid biosynthesis; L-tryptophan biosynthesis; L-tryptophan from chorismate: step 1/5.</text>
</comment>
<dbReference type="UniPathway" id="UPA00035">
    <property type="reaction ID" value="UER00040"/>
</dbReference>
<dbReference type="Gene3D" id="3.60.120.10">
    <property type="entry name" value="Anthranilate synthase"/>
    <property type="match status" value="1"/>
</dbReference>
<evidence type="ECO:0000256" key="13">
    <source>
        <dbReference type="ARBA" id="ARBA00025634"/>
    </source>
</evidence>
<dbReference type="GO" id="GO:0046872">
    <property type="term" value="F:metal ion binding"/>
    <property type="evidence" value="ECO:0007669"/>
    <property type="project" value="UniProtKB-KW"/>
</dbReference>
<evidence type="ECO:0000256" key="8">
    <source>
        <dbReference type="ARBA" id="ARBA00022723"/>
    </source>
</evidence>
<evidence type="ECO:0000259" key="16">
    <source>
        <dbReference type="Pfam" id="PF00425"/>
    </source>
</evidence>
<dbReference type="InterPro" id="IPR005256">
    <property type="entry name" value="Anth_synth_I_PabB"/>
</dbReference>
<evidence type="ECO:0000256" key="12">
    <source>
        <dbReference type="ARBA" id="ARBA00023239"/>
    </source>
</evidence>
<dbReference type="NCBIfam" id="TIGR00564">
    <property type="entry name" value="trpE_most"/>
    <property type="match status" value="1"/>
</dbReference>
<keyword evidence="10 15" id="KW-0460">Magnesium</keyword>
<comment type="subunit">
    <text evidence="4 15">Heterotetramer consisting of two non-identical subunits: a beta subunit (TrpG) and a large alpha subunit (TrpE).</text>
</comment>
<evidence type="ECO:0000256" key="5">
    <source>
        <dbReference type="ARBA" id="ARBA00012266"/>
    </source>
</evidence>
<evidence type="ECO:0000256" key="2">
    <source>
        <dbReference type="ARBA" id="ARBA00004873"/>
    </source>
</evidence>
<evidence type="ECO:0000256" key="9">
    <source>
        <dbReference type="ARBA" id="ARBA00022822"/>
    </source>
</evidence>
<comment type="cofactor">
    <cofactor evidence="1 15">
        <name>Mg(2+)</name>
        <dbReference type="ChEBI" id="CHEBI:18420"/>
    </cofactor>
</comment>
<dbReference type="EC" id="4.1.3.27" evidence="5 15"/>
<accession>A0A1I1H686</accession>
<dbReference type="Proteomes" id="UP000199263">
    <property type="component" value="Unassembled WGS sequence"/>
</dbReference>
<reference evidence="18 19" key="1">
    <citation type="submission" date="2016-10" db="EMBL/GenBank/DDBJ databases">
        <authorList>
            <person name="de Groot N.N."/>
        </authorList>
    </citation>
    <scope>NUCLEOTIDE SEQUENCE [LARGE SCALE GENOMIC DNA]</scope>
    <source>
        <strain evidence="18 19">DSM 12992</strain>
    </source>
</reference>
<comment type="function">
    <text evidence="13 15">Part of a heterotetrameric complex that catalyzes the two-step biosynthesis of anthranilate, an intermediate in the biosynthesis of L-tryptophan. In the first step, the glutamine-binding beta subunit (TrpG) of anthranilate synthase (AS) provides the glutamine amidotransferase activity which generates ammonia as a substrate that, along with chorismate, is used in the second step, catalyzed by the large alpha subunit of AS (TrpE) to produce anthranilate. In the absence of TrpG, TrpE can synthesize anthranilate directly from chorismate and high concentrations of ammonia.</text>
</comment>
<dbReference type="EMBL" id="FOMG01000001">
    <property type="protein sequence ID" value="SFC19082.1"/>
    <property type="molecule type" value="Genomic_DNA"/>
</dbReference>
<keyword evidence="9 15" id="KW-0822">Tryptophan biosynthesis</keyword>
<keyword evidence="12 15" id="KW-0456">Lyase</keyword>
<dbReference type="STRING" id="119641.SAMN05421842_101183"/>
<dbReference type="PANTHER" id="PTHR11236">
    <property type="entry name" value="AMINOBENZOATE/ANTHRANILATE SYNTHASE"/>
    <property type="match status" value="1"/>
</dbReference>
<evidence type="ECO:0000256" key="1">
    <source>
        <dbReference type="ARBA" id="ARBA00001946"/>
    </source>
</evidence>
<evidence type="ECO:0000256" key="14">
    <source>
        <dbReference type="ARBA" id="ARBA00047683"/>
    </source>
</evidence>
<dbReference type="InterPro" id="IPR019999">
    <property type="entry name" value="Anth_synth_I-like"/>
</dbReference>
<dbReference type="SUPFAM" id="SSF56322">
    <property type="entry name" value="ADC synthase"/>
    <property type="match status" value="1"/>
</dbReference>
<organism evidence="18 19">
    <name type="scientific">Clostridium uliginosum</name>
    <dbReference type="NCBI Taxonomy" id="119641"/>
    <lineage>
        <taxon>Bacteria</taxon>
        <taxon>Bacillati</taxon>
        <taxon>Bacillota</taxon>
        <taxon>Clostridia</taxon>
        <taxon>Eubacteriales</taxon>
        <taxon>Clostridiaceae</taxon>
        <taxon>Clostridium</taxon>
    </lineage>
</organism>
<proteinExistence type="inferred from homology"/>
<dbReference type="Pfam" id="PF04715">
    <property type="entry name" value="Anth_synt_I_N"/>
    <property type="match status" value="1"/>
</dbReference>
<dbReference type="AlphaFoldDB" id="A0A1I1H686"/>
<sequence>MINISEEQFQIKRKKGVIFSVISEFRGDEITPIRIFNGLKGRRKFILEGGTKENHFGRYSFLGENPYVEIKGDKKENILKVKKEVQIKFDNESNIFSFKGGGIGYMGYDSISLYEKKLNFQNEDELKVPIIRFNFYKNYICYDHFTHKVYIIDNIFKDDKRSYAEIIDKQKEYLQEINKNITINANNRQEEDVSFSFESSKEQFIENVKKAKEHILEGDIFQIVLSQRMFCNTKKTPFEIYRRLREENPSPYMFLIDYETYQVIGSSPESLVSVRKNKVATNPIAGTRKRGKDEKEDDKLAKELLEDEKEIAEHVMLVDLGRNDIGKISRIGTVKVNDFMKVEKFSHVMHITTTVTGDISEDNDAFDALSACLPAGTVSGAPKIRAIQIIEGLENSKRGIYGGAVGYFSYGGDMDMAIAIRTLILKDKVAYLQAGAGIVYDSVPEKEFDEIQNKLMVLKEVLK</sequence>
<dbReference type="PANTHER" id="PTHR11236:SF48">
    <property type="entry name" value="ISOCHORISMATE SYNTHASE MENF"/>
    <property type="match status" value="1"/>
</dbReference>
<feature type="domain" description="Anthranilate synthase component I N-terminal" evidence="17">
    <location>
        <begin position="28"/>
        <end position="151"/>
    </location>
</feature>
<evidence type="ECO:0000313" key="18">
    <source>
        <dbReference type="EMBL" id="SFC19082.1"/>
    </source>
</evidence>
<evidence type="ECO:0000313" key="19">
    <source>
        <dbReference type="Proteomes" id="UP000199263"/>
    </source>
</evidence>
<keyword evidence="11 15" id="KW-0057">Aromatic amino acid biosynthesis</keyword>
<name>A0A1I1H686_9CLOT</name>
<evidence type="ECO:0000256" key="6">
    <source>
        <dbReference type="ARBA" id="ARBA00020653"/>
    </source>
</evidence>
<evidence type="ECO:0000256" key="3">
    <source>
        <dbReference type="ARBA" id="ARBA00009562"/>
    </source>
</evidence>
<dbReference type="RefSeq" id="WP_090087852.1">
    <property type="nucleotide sequence ID" value="NZ_FOMG01000001.1"/>
</dbReference>
<dbReference type="InterPro" id="IPR006805">
    <property type="entry name" value="Anth_synth_I_N"/>
</dbReference>
<feature type="domain" description="Chorismate-utilising enzyme C-terminal" evidence="16">
    <location>
        <begin position="201"/>
        <end position="454"/>
    </location>
</feature>
<dbReference type="OrthoDB" id="9803598at2"/>
<evidence type="ECO:0000256" key="4">
    <source>
        <dbReference type="ARBA" id="ARBA00011575"/>
    </source>
</evidence>
<dbReference type="GO" id="GO:0000162">
    <property type="term" value="P:L-tryptophan biosynthetic process"/>
    <property type="evidence" value="ECO:0007669"/>
    <property type="project" value="UniProtKB-UniPathway"/>
</dbReference>
<dbReference type="GO" id="GO:0004049">
    <property type="term" value="F:anthranilate synthase activity"/>
    <property type="evidence" value="ECO:0007669"/>
    <property type="project" value="UniProtKB-EC"/>
</dbReference>
<protein>
    <recommendedName>
        <fullName evidence="6 15">Anthranilate synthase component 1</fullName>
        <ecNumber evidence="5 15">4.1.3.27</ecNumber>
    </recommendedName>
</protein>
<evidence type="ECO:0000256" key="15">
    <source>
        <dbReference type="RuleBase" id="RU364045"/>
    </source>
</evidence>
<evidence type="ECO:0000256" key="10">
    <source>
        <dbReference type="ARBA" id="ARBA00022842"/>
    </source>
</evidence>
<evidence type="ECO:0000256" key="11">
    <source>
        <dbReference type="ARBA" id="ARBA00023141"/>
    </source>
</evidence>
<dbReference type="InterPro" id="IPR005801">
    <property type="entry name" value="ADC_synthase"/>
</dbReference>
<keyword evidence="7 15" id="KW-0028">Amino-acid biosynthesis</keyword>
<evidence type="ECO:0000256" key="7">
    <source>
        <dbReference type="ARBA" id="ARBA00022605"/>
    </source>
</evidence>
<evidence type="ECO:0000259" key="17">
    <source>
        <dbReference type="Pfam" id="PF04715"/>
    </source>
</evidence>